<sequence>MPKMDSCFRRNDRLFTRTGIPAFAGMTGFLLEPAFLLSQE</sequence>
<reference evidence="2" key="1">
    <citation type="journal article" date="2021" name="Microb. Physiol.">
        <title>Proteogenomic Insights into the Physiology of Marine, Sulfate-Reducing, Filamentous Desulfonema limicola and Desulfonema magnum.</title>
        <authorList>
            <person name="Schnaars V."/>
            <person name="Wohlbrand L."/>
            <person name="Scheve S."/>
            <person name="Hinrichs C."/>
            <person name="Reinhardt R."/>
            <person name="Rabus R."/>
        </authorList>
    </citation>
    <scope>NUCLEOTIDE SEQUENCE</scope>
    <source>
        <strain evidence="2">4be13</strain>
    </source>
</reference>
<evidence type="ECO:0000256" key="1">
    <source>
        <dbReference type="SAM" id="Phobius"/>
    </source>
</evidence>
<dbReference type="AlphaFoldDB" id="A0A975BTL6"/>
<keyword evidence="1" id="KW-1133">Transmembrane helix</keyword>
<protein>
    <submittedName>
        <fullName evidence="2">Uncharacterized protein</fullName>
    </submittedName>
</protein>
<evidence type="ECO:0000313" key="3">
    <source>
        <dbReference type="Proteomes" id="UP000663722"/>
    </source>
</evidence>
<evidence type="ECO:0000313" key="2">
    <source>
        <dbReference type="EMBL" id="QTA91373.1"/>
    </source>
</evidence>
<proteinExistence type="predicted"/>
<dbReference type="KEGG" id="dmm:dnm_074380"/>
<dbReference type="EMBL" id="CP061800">
    <property type="protein sequence ID" value="QTA91373.1"/>
    <property type="molecule type" value="Genomic_DNA"/>
</dbReference>
<accession>A0A975BTL6</accession>
<gene>
    <name evidence="2" type="ORF">dnm_074380</name>
</gene>
<keyword evidence="1" id="KW-0812">Transmembrane</keyword>
<dbReference type="Proteomes" id="UP000663722">
    <property type="component" value="Chromosome"/>
</dbReference>
<organism evidence="2 3">
    <name type="scientific">Desulfonema magnum</name>
    <dbReference type="NCBI Taxonomy" id="45655"/>
    <lineage>
        <taxon>Bacteria</taxon>
        <taxon>Pseudomonadati</taxon>
        <taxon>Thermodesulfobacteriota</taxon>
        <taxon>Desulfobacteria</taxon>
        <taxon>Desulfobacterales</taxon>
        <taxon>Desulfococcaceae</taxon>
        <taxon>Desulfonema</taxon>
    </lineage>
</organism>
<name>A0A975BTL6_9BACT</name>
<keyword evidence="3" id="KW-1185">Reference proteome</keyword>
<feature type="transmembrane region" description="Helical" evidence="1">
    <location>
        <begin position="20"/>
        <end position="38"/>
    </location>
</feature>
<keyword evidence="1" id="KW-0472">Membrane</keyword>